<name>A0AAD7KG16_9AGAR</name>
<gene>
    <name evidence="1" type="ORF">B0H16DRAFT_1493629</name>
</gene>
<evidence type="ECO:0000313" key="2">
    <source>
        <dbReference type="Proteomes" id="UP001215598"/>
    </source>
</evidence>
<evidence type="ECO:0000313" key="1">
    <source>
        <dbReference type="EMBL" id="KAJ7784749.1"/>
    </source>
</evidence>
<proteinExistence type="predicted"/>
<sequence>MVLDGHDLESLTTLFDSPPIIHVFVQVPILGNTCLEEPTIYWSTNATTIETKLISRQAYKIRMRWSPYISVRRWESHHYEVAKKIQEEYGFDHGTTRNTAVESVGLPVLQLALHKSFDVDQVKPLLRDNRWGGYYERDPHTMDELIGRPWIISSLMRPWPTFSTQMCALESLGLDPSW</sequence>
<reference evidence="1" key="1">
    <citation type="submission" date="2023-03" db="EMBL/GenBank/DDBJ databases">
        <title>Massive genome expansion in bonnet fungi (Mycena s.s.) driven by repeated elements and novel gene families across ecological guilds.</title>
        <authorList>
            <consortium name="Lawrence Berkeley National Laboratory"/>
            <person name="Harder C.B."/>
            <person name="Miyauchi S."/>
            <person name="Viragh M."/>
            <person name="Kuo A."/>
            <person name="Thoen E."/>
            <person name="Andreopoulos B."/>
            <person name="Lu D."/>
            <person name="Skrede I."/>
            <person name="Drula E."/>
            <person name="Henrissat B."/>
            <person name="Morin E."/>
            <person name="Kohler A."/>
            <person name="Barry K."/>
            <person name="LaButti K."/>
            <person name="Morin E."/>
            <person name="Salamov A."/>
            <person name="Lipzen A."/>
            <person name="Mereny Z."/>
            <person name="Hegedus B."/>
            <person name="Baldrian P."/>
            <person name="Stursova M."/>
            <person name="Weitz H."/>
            <person name="Taylor A."/>
            <person name="Grigoriev I.V."/>
            <person name="Nagy L.G."/>
            <person name="Martin F."/>
            <person name="Kauserud H."/>
        </authorList>
    </citation>
    <scope>NUCLEOTIDE SEQUENCE</scope>
    <source>
        <strain evidence="1">CBHHK182m</strain>
    </source>
</reference>
<dbReference type="Proteomes" id="UP001215598">
    <property type="component" value="Unassembled WGS sequence"/>
</dbReference>
<comment type="caution">
    <text evidence="1">The sequence shown here is derived from an EMBL/GenBank/DDBJ whole genome shotgun (WGS) entry which is preliminary data.</text>
</comment>
<dbReference type="EMBL" id="JARKIB010000002">
    <property type="protein sequence ID" value="KAJ7784749.1"/>
    <property type="molecule type" value="Genomic_DNA"/>
</dbReference>
<organism evidence="1 2">
    <name type="scientific">Mycena metata</name>
    <dbReference type="NCBI Taxonomy" id="1033252"/>
    <lineage>
        <taxon>Eukaryota</taxon>
        <taxon>Fungi</taxon>
        <taxon>Dikarya</taxon>
        <taxon>Basidiomycota</taxon>
        <taxon>Agaricomycotina</taxon>
        <taxon>Agaricomycetes</taxon>
        <taxon>Agaricomycetidae</taxon>
        <taxon>Agaricales</taxon>
        <taxon>Marasmiineae</taxon>
        <taxon>Mycenaceae</taxon>
        <taxon>Mycena</taxon>
    </lineage>
</organism>
<protein>
    <submittedName>
        <fullName evidence="1">Uncharacterized protein</fullName>
    </submittedName>
</protein>
<accession>A0AAD7KG16</accession>
<dbReference type="AlphaFoldDB" id="A0AAD7KG16"/>
<keyword evidence="2" id="KW-1185">Reference proteome</keyword>